<keyword evidence="2" id="KW-1185">Reference proteome</keyword>
<organism evidence="1 2">
    <name type="scientific">Penicillium freii</name>
    <dbReference type="NCBI Taxonomy" id="48697"/>
    <lineage>
        <taxon>Eukaryota</taxon>
        <taxon>Fungi</taxon>
        <taxon>Dikarya</taxon>
        <taxon>Ascomycota</taxon>
        <taxon>Pezizomycotina</taxon>
        <taxon>Eurotiomycetes</taxon>
        <taxon>Eurotiomycetidae</taxon>
        <taxon>Eurotiales</taxon>
        <taxon>Aspergillaceae</taxon>
        <taxon>Penicillium</taxon>
    </lineage>
</organism>
<protein>
    <submittedName>
        <fullName evidence="1">Uncharacterized protein</fullName>
    </submittedName>
</protein>
<dbReference type="STRING" id="48697.A0A117NK24"/>
<dbReference type="EMBL" id="LLXE01001176">
    <property type="protein sequence ID" value="KUM55385.1"/>
    <property type="molecule type" value="Genomic_DNA"/>
</dbReference>
<sequence length="154" mass="17414">MLAYNENDGIIFSNFSLTNATEYRNYVSGLLNLQPNQIDYPASSMYPIVFDGSHGYVDEISRTGVTFQEAVIQGHEILLAGAMGNRSFNYIYNVFPCLHAMDLEATFNTNLHTQPRVFDSPIAVQELIAGFTLENQPLLPTDVCRHMDRIIKCW</sequence>
<evidence type="ECO:0000313" key="1">
    <source>
        <dbReference type="EMBL" id="KUM55385.1"/>
    </source>
</evidence>
<dbReference type="Proteomes" id="UP000055045">
    <property type="component" value="Unassembled WGS sequence"/>
</dbReference>
<evidence type="ECO:0000313" key="2">
    <source>
        <dbReference type="Proteomes" id="UP000055045"/>
    </source>
</evidence>
<accession>A0A117NK24</accession>
<gene>
    <name evidence="1" type="ORF">ACN42_g11907</name>
</gene>
<comment type="caution">
    <text evidence="1">The sequence shown here is derived from an EMBL/GenBank/DDBJ whole genome shotgun (WGS) entry which is preliminary data.</text>
</comment>
<proteinExistence type="predicted"/>
<dbReference type="AlphaFoldDB" id="A0A117NK24"/>
<reference evidence="1 2" key="1">
    <citation type="submission" date="2015-10" db="EMBL/GenBank/DDBJ databases">
        <title>Genome sequencing of Penicillium freii.</title>
        <authorList>
            <person name="Nguyen H.D."/>
            <person name="Visagie C.M."/>
            <person name="Seifert K.A."/>
        </authorList>
    </citation>
    <scope>NUCLEOTIDE SEQUENCE [LARGE SCALE GENOMIC DNA]</scope>
    <source>
        <strain evidence="1 2">DAOM 242723</strain>
    </source>
</reference>
<name>A0A117NK24_PENFR</name>